<dbReference type="PANTHER" id="PTHR23346">
    <property type="entry name" value="TRANSLATIONAL ACTIVATOR GCN1-RELATED"/>
    <property type="match status" value="1"/>
</dbReference>
<accession>A0A813K8C2</accession>
<sequence length="713" mass="77159">EKRPLVWEALDAPVEGEGGLTAGLSRESLLDRVYQLSAPMASLGDTKDMELGSGSKELIHSSWRLLGQLAAWGGEGFSDCIDKLIAIGLKSPGEEATAALGMALAAAASDPVEPLGPVAASRAEALMLRLLKMVAGEEKPSQDGEGDPASSPSDAAQGTAAALAALEPEEVTAKKRAWAAEREVEQRCGTIWLSVLVRRLARYGPALASLPDLLEPLGRAFVGSLAGLSLFVGDCCIKSLCYLYRLAPAGSRADMLKALFASISNRTTVSNMFVGNPDTDARREADKSKEKASGGPNSLKIAAKERVDAIKDLMFLARELQHPPLFIGLLDQPSGSVWTGEVLREALDLQASCLPDDLHATLCPAPLRPKLYTYLFHPNAGLRQSVVALCANYFSCETPQQMADKAPKEWPLIAKNLVLSLGSSRVATREAAIQGAQNLFRGQTWSEVEFILEDLWTIVIKLMDDLEPKISAAVRPLVRMMRNLTLRLCDIKVTPMKEAEAAMGAVIPLLLHFCERYQHAQPVCFDVMRELVKGAQGTSLLTPHVANLIPPLLVSLSMMEADNFQYYQFHVEKADQEKGKELEAARISNSRDSQSMKLLRNLVPLITEQTAEELAPRTRDSLHRGVGANTRVGVCDFWVCVCAERPSAVPSGGAVATSMLRSVAGALLDPSREVRSAAASCFASFARRNPPQELTKVVSERLLKHDQEFLGCS</sequence>
<feature type="region of interest" description="Disordered" evidence="2">
    <location>
        <begin position="137"/>
        <end position="158"/>
    </location>
</feature>
<proteinExistence type="predicted"/>
<evidence type="ECO:0000256" key="1">
    <source>
        <dbReference type="ARBA" id="ARBA00022737"/>
    </source>
</evidence>
<dbReference type="InterPro" id="IPR055443">
    <property type="entry name" value="HEAT_ECM29"/>
</dbReference>
<feature type="region of interest" description="Disordered" evidence="2">
    <location>
        <begin position="274"/>
        <end position="296"/>
    </location>
</feature>
<comment type="caution">
    <text evidence="4">The sequence shown here is derived from an EMBL/GenBank/DDBJ whole genome shotgun (WGS) entry which is preliminary data.</text>
</comment>
<dbReference type="AlphaFoldDB" id="A0A813K8C2"/>
<evidence type="ECO:0000313" key="5">
    <source>
        <dbReference type="Proteomes" id="UP000626109"/>
    </source>
</evidence>
<dbReference type="InterPro" id="IPR016024">
    <property type="entry name" value="ARM-type_fold"/>
</dbReference>
<feature type="domain" description="Proteasome adapter and scaffold protein ECM29 HEAT-repeat" evidence="3">
    <location>
        <begin position="541"/>
        <end position="699"/>
    </location>
</feature>
<evidence type="ECO:0000313" key="4">
    <source>
        <dbReference type="EMBL" id="CAE8693799.1"/>
    </source>
</evidence>
<feature type="non-terminal residue" evidence="4">
    <location>
        <position position="713"/>
    </location>
</feature>
<reference evidence="4" key="1">
    <citation type="submission" date="2021-02" db="EMBL/GenBank/DDBJ databases">
        <authorList>
            <person name="Dougan E. K."/>
            <person name="Rhodes N."/>
            <person name="Thang M."/>
            <person name="Chan C."/>
        </authorList>
    </citation>
    <scope>NUCLEOTIDE SEQUENCE</scope>
</reference>
<dbReference type="SUPFAM" id="SSF48371">
    <property type="entry name" value="ARM repeat"/>
    <property type="match status" value="1"/>
</dbReference>
<dbReference type="GO" id="GO:0036503">
    <property type="term" value="P:ERAD pathway"/>
    <property type="evidence" value="ECO:0007669"/>
    <property type="project" value="TreeGrafter"/>
</dbReference>
<dbReference type="GO" id="GO:0005737">
    <property type="term" value="C:cytoplasm"/>
    <property type="evidence" value="ECO:0007669"/>
    <property type="project" value="TreeGrafter"/>
</dbReference>
<dbReference type="EMBL" id="CAJNNW010027920">
    <property type="protein sequence ID" value="CAE8693799.1"/>
    <property type="molecule type" value="Genomic_DNA"/>
</dbReference>
<dbReference type="Pfam" id="PF24492">
    <property type="entry name" value="HEAT_ECM29"/>
    <property type="match status" value="1"/>
</dbReference>
<dbReference type="PANTHER" id="PTHR23346:SF19">
    <property type="entry name" value="PROTEASOME ADAPTER AND SCAFFOLD PROTEIN ECM29"/>
    <property type="match status" value="1"/>
</dbReference>
<dbReference type="GO" id="GO:0060090">
    <property type="term" value="F:molecular adaptor activity"/>
    <property type="evidence" value="ECO:0007669"/>
    <property type="project" value="TreeGrafter"/>
</dbReference>
<dbReference type="InterPro" id="IPR011989">
    <property type="entry name" value="ARM-like"/>
</dbReference>
<dbReference type="Proteomes" id="UP000626109">
    <property type="component" value="Unassembled WGS sequence"/>
</dbReference>
<name>A0A813K8C2_POLGL</name>
<dbReference type="GO" id="GO:0005634">
    <property type="term" value="C:nucleus"/>
    <property type="evidence" value="ECO:0007669"/>
    <property type="project" value="TreeGrafter"/>
</dbReference>
<feature type="compositionally biased region" description="Basic and acidic residues" evidence="2">
    <location>
        <begin position="279"/>
        <end position="292"/>
    </location>
</feature>
<evidence type="ECO:0000256" key="2">
    <source>
        <dbReference type="SAM" id="MobiDB-lite"/>
    </source>
</evidence>
<keyword evidence="1" id="KW-0677">Repeat</keyword>
<dbReference type="Gene3D" id="1.25.10.10">
    <property type="entry name" value="Leucine-rich Repeat Variant"/>
    <property type="match status" value="1"/>
</dbReference>
<protein>
    <recommendedName>
        <fullName evidence="3">Proteasome adapter and scaffold protein ECM29 HEAT-repeat domain-containing protein</fullName>
    </recommendedName>
</protein>
<organism evidence="4 5">
    <name type="scientific">Polarella glacialis</name>
    <name type="common">Dinoflagellate</name>
    <dbReference type="NCBI Taxonomy" id="89957"/>
    <lineage>
        <taxon>Eukaryota</taxon>
        <taxon>Sar</taxon>
        <taxon>Alveolata</taxon>
        <taxon>Dinophyceae</taxon>
        <taxon>Suessiales</taxon>
        <taxon>Suessiaceae</taxon>
        <taxon>Polarella</taxon>
    </lineage>
</organism>
<gene>
    <name evidence="4" type="ORF">PGLA2088_LOCUS28539</name>
</gene>
<evidence type="ECO:0000259" key="3">
    <source>
        <dbReference type="Pfam" id="PF24492"/>
    </source>
</evidence>